<feature type="transmembrane region" description="Helical" evidence="1">
    <location>
        <begin position="29"/>
        <end position="54"/>
    </location>
</feature>
<comment type="caution">
    <text evidence="2">The sequence shown here is derived from an EMBL/GenBank/DDBJ whole genome shotgun (WGS) entry which is preliminary data.</text>
</comment>
<dbReference type="Pfam" id="PF09527">
    <property type="entry name" value="ATPase_gene1"/>
    <property type="match status" value="1"/>
</dbReference>
<dbReference type="InterPro" id="IPR011744">
    <property type="entry name" value="ATPase_gene1"/>
</dbReference>
<keyword evidence="1" id="KW-0812">Transmembrane</keyword>
<reference evidence="2 3" key="1">
    <citation type="submission" date="2023-03" db="EMBL/GenBank/DDBJ databases">
        <title>Whole genome sequencing of Methanotrichaceae archaeon M04Ac.</title>
        <authorList>
            <person name="Khomyakova M.A."/>
            <person name="Merkel A.Y."/>
            <person name="Slobodkin A.I."/>
        </authorList>
    </citation>
    <scope>NUCLEOTIDE SEQUENCE [LARGE SCALE GENOMIC DNA]</scope>
    <source>
        <strain evidence="2 3">M04Ac</strain>
    </source>
</reference>
<keyword evidence="1" id="KW-0472">Membrane</keyword>
<name>A0ABT5XHD8_9EURY</name>
<organism evidence="2 3">
    <name type="scientific">Candidatus Methanocrinis alkalitolerans</name>
    <dbReference type="NCBI Taxonomy" id="3033395"/>
    <lineage>
        <taxon>Archaea</taxon>
        <taxon>Methanobacteriati</taxon>
        <taxon>Methanobacteriota</taxon>
        <taxon>Stenosarchaea group</taxon>
        <taxon>Methanomicrobia</taxon>
        <taxon>Methanotrichales</taxon>
        <taxon>Methanotrichaceae</taxon>
        <taxon>Methanocrinis</taxon>
    </lineage>
</organism>
<proteinExistence type="predicted"/>
<accession>A0ABT5XHD8</accession>
<keyword evidence="3" id="KW-1185">Reference proteome</keyword>
<dbReference type="NCBIfam" id="TIGR02230">
    <property type="entry name" value="ATPase_gene1"/>
    <property type="match status" value="1"/>
</dbReference>
<feature type="transmembrane region" description="Helical" evidence="1">
    <location>
        <begin position="66"/>
        <end position="88"/>
    </location>
</feature>
<dbReference type="RefSeq" id="WP_316969832.1">
    <property type="nucleotide sequence ID" value="NZ_JARFPL010000047.1"/>
</dbReference>
<evidence type="ECO:0000256" key="1">
    <source>
        <dbReference type="SAM" id="Phobius"/>
    </source>
</evidence>
<evidence type="ECO:0000313" key="2">
    <source>
        <dbReference type="EMBL" id="MDF0594135.1"/>
    </source>
</evidence>
<dbReference type="InterPro" id="IPR032820">
    <property type="entry name" value="ATPase_put"/>
</dbReference>
<dbReference type="EMBL" id="JARFPL010000047">
    <property type="protein sequence ID" value="MDF0594135.1"/>
    <property type="molecule type" value="Genomic_DNA"/>
</dbReference>
<sequence length="102" mass="11415">MERDGEDFAEEIGAKEERKIKARKERARGVWFGLGMMGVVGWSVAVPTLVGVAIGVWIDTRYPGPISWTLVFLSAGLIVGCANAWYWVRKEQTEIEGRKSDE</sequence>
<gene>
    <name evidence="2" type="ORF">P0O24_11140</name>
</gene>
<protein>
    <submittedName>
        <fullName evidence="2">AtpZ/AtpI family protein</fullName>
    </submittedName>
</protein>
<dbReference type="Proteomes" id="UP001215956">
    <property type="component" value="Unassembled WGS sequence"/>
</dbReference>
<evidence type="ECO:0000313" key="3">
    <source>
        <dbReference type="Proteomes" id="UP001215956"/>
    </source>
</evidence>
<keyword evidence="1" id="KW-1133">Transmembrane helix</keyword>